<proteinExistence type="predicted"/>
<comment type="caution">
    <text evidence="2">The sequence shown here is derived from an EMBL/GenBank/DDBJ whole genome shotgun (WGS) entry which is preliminary data.</text>
</comment>
<evidence type="ECO:0000256" key="1">
    <source>
        <dbReference type="SAM" id="Phobius"/>
    </source>
</evidence>
<feature type="transmembrane region" description="Helical" evidence="1">
    <location>
        <begin position="9"/>
        <end position="32"/>
    </location>
</feature>
<sequence length="385" mass="43196">MKTLFQKSWFIILLSVLIAILLLISSLVYVFIDSLSTSSSLKTVLFGRPEQTDTRQQATSNDTLGTSYPVLEEEFPPYVEEVIAYEYVYEDELPDLSTLNSNVYRRINTSTLPASVSKNISQLTLAGLSLSAFDQLNIQNLNLSESDENGYNVSVDLLNNTFSVSRNPGYWQTVPSIPLSKENIPSNETLIATAETFLTDYKIDRSRFGKPSIDQTAFNTQGGWFPESITVNYPLLIQEQEVWSMWGQPSGLSVSINLHSGEVDSFFGPGPQTQEISNKELITDTKQVLAIAKRGGLWDSIPENPDKTFTSRLGTPEFILAEHYQYENDTVTSSILYVPALRFPVIETDPNTPHQRSWVIVPLVKDVLTEANPNVFPWMEVNETP</sequence>
<keyword evidence="1" id="KW-0472">Membrane</keyword>
<accession>A0A0G0Q075</accession>
<name>A0A0G0Q075_9BACT</name>
<dbReference type="PATRIC" id="fig|1618995.3.peg.823"/>
<gene>
    <name evidence="2" type="ORF">UT30_C0019G0031</name>
</gene>
<organism evidence="2 3">
    <name type="scientific">Candidatus Uhrbacteria bacterium GW2011_GWF2_39_13</name>
    <dbReference type="NCBI Taxonomy" id="1618995"/>
    <lineage>
        <taxon>Bacteria</taxon>
        <taxon>Candidatus Uhriibacteriota</taxon>
    </lineage>
</organism>
<protein>
    <submittedName>
        <fullName evidence="2">Uncharacterized protein</fullName>
    </submittedName>
</protein>
<reference evidence="2 3" key="1">
    <citation type="journal article" date="2015" name="Nature">
        <title>rRNA introns, odd ribosomes, and small enigmatic genomes across a large radiation of phyla.</title>
        <authorList>
            <person name="Brown C.T."/>
            <person name="Hug L.A."/>
            <person name="Thomas B.C."/>
            <person name="Sharon I."/>
            <person name="Castelle C.J."/>
            <person name="Singh A."/>
            <person name="Wilkins M.J."/>
            <person name="Williams K.H."/>
            <person name="Banfield J.F."/>
        </authorList>
    </citation>
    <scope>NUCLEOTIDE SEQUENCE [LARGE SCALE GENOMIC DNA]</scope>
</reference>
<keyword evidence="1" id="KW-1133">Transmembrane helix</keyword>
<dbReference type="AlphaFoldDB" id="A0A0G0Q075"/>
<evidence type="ECO:0000313" key="3">
    <source>
        <dbReference type="Proteomes" id="UP000033935"/>
    </source>
</evidence>
<evidence type="ECO:0000313" key="2">
    <source>
        <dbReference type="EMBL" id="KKR03795.1"/>
    </source>
</evidence>
<dbReference type="EMBL" id="LBWG01000019">
    <property type="protein sequence ID" value="KKR03795.1"/>
    <property type="molecule type" value="Genomic_DNA"/>
</dbReference>
<keyword evidence="1" id="KW-0812">Transmembrane</keyword>
<dbReference type="Proteomes" id="UP000033935">
    <property type="component" value="Unassembled WGS sequence"/>
</dbReference>